<dbReference type="Proteomes" id="UP000471364">
    <property type="component" value="Unassembled WGS sequence"/>
</dbReference>
<proteinExistence type="predicted"/>
<gene>
    <name evidence="1" type="ORF">F6X54_20810</name>
</gene>
<keyword evidence="2" id="KW-1185">Reference proteome</keyword>
<evidence type="ECO:0000313" key="2">
    <source>
        <dbReference type="Proteomes" id="UP000471364"/>
    </source>
</evidence>
<comment type="caution">
    <text evidence="1">The sequence shown here is derived from an EMBL/GenBank/DDBJ whole genome shotgun (WGS) entry which is preliminary data.</text>
</comment>
<sequence>MERDELISLLAGESPVIRACREALERGASFRIWDGVDGLVPANNLASTYRVREAISRDRGIPTLGFAAAVETLHALGEQPVRLGGVTQLDPPYYFQLFLAADAASVLACIGVDQKHQAQVQSS</sequence>
<name>A0ABQ6UCZ4_9ACTN</name>
<evidence type="ECO:0000313" key="1">
    <source>
        <dbReference type="EMBL" id="KAB1108930.1"/>
    </source>
</evidence>
<reference evidence="1 2" key="1">
    <citation type="submission" date="2019-09" db="EMBL/GenBank/DDBJ databases">
        <title>High taxonomic diversity of Micromonospora strains isolated from Medicago sativa nodules in different geographical locations.</title>
        <authorList>
            <person name="Martinez-Hidalgo P."/>
            <person name="Flores-Felix J.D."/>
            <person name="Velazquez E."/>
            <person name="Brau L."/>
            <person name="Trujillo M.E."/>
            <person name="Martinez-Molina E."/>
        </authorList>
    </citation>
    <scope>NUCLEOTIDE SEQUENCE [LARGE SCALE GENOMIC DNA]</scope>
    <source>
        <strain evidence="1 2">ALFB5</strain>
    </source>
</reference>
<protein>
    <submittedName>
        <fullName evidence="1">Uncharacterized protein</fullName>
    </submittedName>
</protein>
<dbReference type="EMBL" id="WAAR01000100">
    <property type="protein sequence ID" value="KAB1108930.1"/>
    <property type="molecule type" value="Genomic_DNA"/>
</dbReference>
<dbReference type="RefSeq" id="WP_151014189.1">
    <property type="nucleotide sequence ID" value="NZ_CP084582.1"/>
</dbReference>
<accession>A0ABQ6UCZ4</accession>
<organism evidence="1 2">
    <name type="scientific">Micromonospora aurantiaca</name>
    <name type="common">nom. illeg.</name>
    <dbReference type="NCBI Taxonomy" id="47850"/>
    <lineage>
        <taxon>Bacteria</taxon>
        <taxon>Bacillati</taxon>
        <taxon>Actinomycetota</taxon>
        <taxon>Actinomycetes</taxon>
        <taxon>Micromonosporales</taxon>
        <taxon>Micromonosporaceae</taxon>
        <taxon>Micromonospora</taxon>
    </lineage>
</organism>